<protein>
    <submittedName>
        <fullName evidence="10">DC-STAMP domain-containing protein 2-like</fullName>
    </submittedName>
</protein>
<dbReference type="RefSeq" id="XP_037900618.1">
    <property type="nucleotide sequence ID" value="XM_038044690.1"/>
</dbReference>
<organism evidence="9 10">
    <name type="scientific">Glossina fuscipes</name>
    <dbReference type="NCBI Taxonomy" id="7396"/>
    <lineage>
        <taxon>Eukaryota</taxon>
        <taxon>Metazoa</taxon>
        <taxon>Ecdysozoa</taxon>
        <taxon>Arthropoda</taxon>
        <taxon>Hexapoda</taxon>
        <taxon>Insecta</taxon>
        <taxon>Pterygota</taxon>
        <taxon>Neoptera</taxon>
        <taxon>Endopterygota</taxon>
        <taxon>Diptera</taxon>
        <taxon>Brachycera</taxon>
        <taxon>Muscomorpha</taxon>
        <taxon>Hippoboscoidea</taxon>
        <taxon>Glossinidae</taxon>
        <taxon>Glossina</taxon>
    </lineage>
</organism>
<name>A0A9C6E258_9MUSC</name>
<evidence type="ECO:0000256" key="6">
    <source>
        <dbReference type="SAM" id="Phobius"/>
    </source>
</evidence>
<feature type="compositionally biased region" description="Basic and acidic residues" evidence="5">
    <location>
        <begin position="1130"/>
        <end position="1142"/>
    </location>
</feature>
<dbReference type="KEGG" id="gfs:119644946"/>
<evidence type="ECO:0000256" key="4">
    <source>
        <dbReference type="ARBA" id="ARBA00023136"/>
    </source>
</evidence>
<evidence type="ECO:0000256" key="5">
    <source>
        <dbReference type="SAM" id="MobiDB-lite"/>
    </source>
</evidence>
<feature type="compositionally biased region" description="Basic residues" evidence="5">
    <location>
        <begin position="989"/>
        <end position="998"/>
    </location>
</feature>
<keyword evidence="9" id="KW-1185">Reference proteome</keyword>
<feature type="compositionally biased region" description="Basic and acidic residues" evidence="5">
    <location>
        <begin position="51"/>
        <end position="71"/>
    </location>
</feature>
<dbReference type="GO" id="GO:0016020">
    <property type="term" value="C:membrane"/>
    <property type="evidence" value="ECO:0007669"/>
    <property type="project" value="UniProtKB-SubCell"/>
</dbReference>
<feature type="transmembrane region" description="Helical" evidence="6">
    <location>
        <begin position="424"/>
        <end position="448"/>
    </location>
</feature>
<evidence type="ECO:0000259" key="7">
    <source>
        <dbReference type="Pfam" id="PF07782"/>
    </source>
</evidence>
<accession>A0A9C6E258</accession>
<evidence type="ECO:0000313" key="10">
    <source>
        <dbReference type="RefSeq" id="XP_037900618.1"/>
    </source>
</evidence>
<feature type="compositionally biased region" description="Basic and acidic residues" evidence="5">
    <location>
        <begin position="1055"/>
        <end position="1074"/>
    </location>
</feature>
<feature type="domain" description="Dendritic cell-specific transmembrane protein-like" evidence="7">
    <location>
        <begin position="459"/>
        <end position="648"/>
    </location>
</feature>
<feature type="compositionally biased region" description="Basic and acidic residues" evidence="5">
    <location>
        <begin position="1032"/>
        <end position="1048"/>
    </location>
</feature>
<feature type="compositionally biased region" description="Basic and acidic residues" evidence="5">
    <location>
        <begin position="1098"/>
        <end position="1123"/>
    </location>
</feature>
<dbReference type="Pfam" id="PF07782">
    <property type="entry name" value="DC_STAMP"/>
    <property type="match status" value="1"/>
</dbReference>
<dbReference type="Pfam" id="PF26039">
    <property type="entry name" value="Dcst2"/>
    <property type="match status" value="1"/>
</dbReference>
<dbReference type="InterPro" id="IPR051856">
    <property type="entry name" value="CSR-E3_Ligase_Protein"/>
</dbReference>
<feature type="transmembrane region" description="Helical" evidence="6">
    <location>
        <begin position="514"/>
        <end position="546"/>
    </location>
</feature>
<evidence type="ECO:0000256" key="2">
    <source>
        <dbReference type="ARBA" id="ARBA00022692"/>
    </source>
</evidence>
<feature type="transmembrane region" description="Helical" evidence="6">
    <location>
        <begin position="604"/>
        <end position="625"/>
    </location>
</feature>
<dbReference type="Pfam" id="PF26037">
    <property type="entry name" value="zf-RING_DCST1_C"/>
    <property type="match status" value="1"/>
</dbReference>
<evidence type="ECO:0000259" key="8">
    <source>
        <dbReference type="Pfam" id="PF26037"/>
    </source>
</evidence>
<feature type="transmembrane region" description="Helical" evidence="6">
    <location>
        <begin position="162"/>
        <end position="179"/>
    </location>
</feature>
<dbReference type="Proteomes" id="UP000092443">
    <property type="component" value="Unplaced"/>
</dbReference>
<comment type="subcellular location">
    <subcellularLocation>
        <location evidence="1">Membrane</location>
        <topology evidence="1">Multi-pass membrane protein</topology>
    </subcellularLocation>
</comment>
<feature type="region of interest" description="Disordered" evidence="5">
    <location>
        <begin position="831"/>
        <end position="1142"/>
    </location>
</feature>
<feature type="compositionally biased region" description="Acidic residues" evidence="5">
    <location>
        <begin position="75"/>
        <end position="97"/>
    </location>
</feature>
<feature type="compositionally biased region" description="Basic and acidic residues" evidence="5">
    <location>
        <begin position="831"/>
        <end position="875"/>
    </location>
</feature>
<gene>
    <name evidence="10" type="primary">LOC119644946</name>
</gene>
<evidence type="ECO:0000313" key="9">
    <source>
        <dbReference type="Proteomes" id="UP000092443"/>
    </source>
</evidence>
<feature type="region of interest" description="Disordered" evidence="5">
    <location>
        <begin position="24"/>
        <end position="103"/>
    </location>
</feature>
<dbReference type="InterPro" id="IPR058842">
    <property type="entry name" value="DCST1_C"/>
</dbReference>
<keyword evidence="4 6" id="KW-0472">Membrane</keyword>
<proteinExistence type="predicted"/>
<dbReference type="AlphaFoldDB" id="A0A9C6E258"/>
<evidence type="ECO:0000256" key="3">
    <source>
        <dbReference type="ARBA" id="ARBA00022989"/>
    </source>
</evidence>
<evidence type="ECO:0000256" key="1">
    <source>
        <dbReference type="ARBA" id="ARBA00004141"/>
    </source>
</evidence>
<feature type="domain" description="E3 ubiquitin-protein ligase DCST1-like C-terminal" evidence="8">
    <location>
        <begin position="706"/>
        <end position="749"/>
    </location>
</feature>
<feature type="compositionally biased region" description="Basic and acidic residues" evidence="5">
    <location>
        <begin position="926"/>
        <end position="941"/>
    </location>
</feature>
<feature type="transmembrane region" description="Helical" evidence="6">
    <location>
        <begin position="200"/>
        <end position="219"/>
    </location>
</feature>
<keyword evidence="3 6" id="KW-1133">Transmembrane helix</keyword>
<keyword evidence="2 6" id="KW-0812">Transmembrane</keyword>
<dbReference type="PANTHER" id="PTHR21041:SF9">
    <property type="entry name" value="DENDRITIC CELL-SPECIFIC TRANSMEMBRANE PROTEIN-LIKE DOMAIN-CONTAINING PROTEIN"/>
    <property type="match status" value="1"/>
</dbReference>
<feature type="transmembrane region" description="Helical" evidence="6">
    <location>
        <begin position="128"/>
        <end position="150"/>
    </location>
</feature>
<dbReference type="PANTHER" id="PTHR21041">
    <property type="entry name" value="DENDRITIC CELL-SPECIFIC TRANSMEMBRANE PROTEIN"/>
    <property type="match status" value="1"/>
</dbReference>
<feature type="compositionally biased region" description="Basic and acidic residues" evidence="5">
    <location>
        <begin position="882"/>
        <end position="896"/>
    </location>
</feature>
<dbReference type="GeneID" id="119644946"/>
<reference evidence="10" key="1">
    <citation type="submission" date="2025-08" db="UniProtKB">
        <authorList>
            <consortium name="RefSeq"/>
        </authorList>
    </citation>
    <scope>IDENTIFICATION</scope>
    <source>
        <tissue evidence="10">Whole body pupa</tissue>
    </source>
</reference>
<feature type="compositionally biased region" description="Basic and acidic residues" evidence="5">
    <location>
        <begin position="903"/>
        <end position="918"/>
    </location>
</feature>
<dbReference type="InterPro" id="IPR012858">
    <property type="entry name" value="DC_STAMP-like"/>
</dbReference>
<feature type="compositionally biased region" description="Basic residues" evidence="5">
    <location>
        <begin position="1075"/>
        <end position="1090"/>
    </location>
</feature>
<feature type="compositionally biased region" description="Basic residues" evidence="5">
    <location>
        <begin position="33"/>
        <end position="47"/>
    </location>
</feature>
<sequence length="1142" mass="131280">MIRSLGSKIVHKVVLFFAKLIKKKSKSDEKKRVEKRRRSSRKSRKASANRNESEYEESAKDAVIDISKESGEETNTQDEGEGEDGEGEGEGEGEEGEGDKRKRRSTLAKLETYVASLFRRLLESNIPIHDVLTFMTIGYVVGFIITIIWYNCVTEKELNVARWVFFTIFGFIALLMGHSKEVRCTITLAIPILCSSRGRSLIVALAFFFAVSGPTANMFKNIDVMTSSITCGQMQLKQALSDMLDTLKVPLVAIKEAILVAIKELKNVMKKVQLVLYHIQELIIILLASIKNAFDWLRNIVSMCNKEFGTPFERCMNTANDAMISCREKLGPLKALCHLTKLFSMFCYAAKIVDVICVLIDFVDDAIIGVVMNKLKEFANEVKRLFDVSITFDHDFYFKTTSSKELSQIRDDIMKDIRKHMQTFILIFGWLDILSVLLMCLVLFKAIWFRMKYVRNPSYQNNFITIEFVQIDEKRREQEKERALPLTLWESFKYPKLSDCRLTRVELTQMAKSAVFLTISTTQLFCICLSDFSLFWVLALISFFGLRQRGFEPPPYITVQVNGSGFVGEIFRGIVGAFEPMSQNYTVDTKTCLPLPYEPNFTTYYLIASLCCLAWIFLLCQPYGLRLRHAIMRLYYPDVARERAVWLYDKILLNRMTFFKLARRKARLLFVSDKTVDDFSWMDWIRARTEKYWWCRLILGRSKSEKCLLCGTPLKADTRVKCESLGCKALYCKTCFEGSENICCICHNPMEYGDLSDLSEIKDSSDDPDVLHIDETEKDCVFAKVKRTGEAEKGEKTISDGGRGKAKKGFSSKLGNISRIFPRACWKSKDEESKTHAVIEMPKTSEENSDIERSDVEIDKTKRRSTAKEAEETRRKSSIKKYGKDSVDSDTKEEKSKRRSSGKKIDKSPTEADTEEGKPKRRSSRKNVEKDSGDADTEQEKPKRRWSRKKVDKDPVDSDIEEEKPKRRSSGKKVDKDSIDVDTEEEKPKHRWSRKKVDKKPPDSDTEEEKPKPRSSGKKIDKDSIDADAEQEELKRRWGRKKVDKDPVDSDIEEEKSSGEKIEKDPMDADTEKKKMPKRRWSGRRVHKKSFGSDTEEEKPKRRSGEKGVDKEPTDSNTEEEKPKRRSSGKKIDEGSTDSTKD</sequence>